<organism evidence="1">
    <name type="scientific">human gut metagenome</name>
    <dbReference type="NCBI Taxonomy" id="408170"/>
    <lineage>
        <taxon>unclassified sequences</taxon>
        <taxon>metagenomes</taxon>
        <taxon>organismal metagenomes</taxon>
    </lineage>
</organism>
<feature type="non-terminal residue" evidence="1">
    <location>
        <position position="1"/>
    </location>
</feature>
<evidence type="ECO:0000313" key="1">
    <source>
        <dbReference type="EMBL" id="ETJ43855.1"/>
    </source>
</evidence>
<protein>
    <submittedName>
        <fullName evidence="1">Chromosome partitioning protein transcriptional regulator</fullName>
    </submittedName>
</protein>
<gene>
    <name evidence="1" type="ORF">Q604_UNBC02117G0001</name>
</gene>
<dbReference type="EMBL" id="AZMM01002117">
    <property type="protein sequence ID" value="ETJ43855.1"/>
    <property type="molecule type" value="Genomic_DNA"/>
</dbReference>
<sequence>FPDASVAAEPITSYAPTHAGAEAYRRLAREVIARGDVA</sequence>
<proteinExistence type="predicted"/>
<accession>W1YQ54</accession>
<reference evidence="1" key="1">
    <citation type="submission" date="2013-12" db="EMBL/GenBank/DDBJ databases">
        <title>A Varibaculum cambriense genome reconstructed from a premature infant gut community with otherwise low bacterial novelty that shifts toward anaerobic metabolism during the third week of life.</title>
        <authorList>
            <person name="Brown C.T."/>
            <person name="Sharon I."/>
            <person name="Thomas B.C."/>
            <person name="Castelle C.J."/>
            <person name="Morowitz M.J."/>
            <person name="Banfield J.F."/>
        </authorList>
    </citation>
    <scope>NUCLEOTIDE SEQUENCE</scope>
</reference>
<name>W1YQ54_9ZZZZ</name>
<comment type="caution">
    <text evidence="1">The sequence shown here is derived from an EMBL/GenBank/DDBJ whole genome shotgun (WGS) entry which is preliminary data.</text>
</comment>
<dbReference type="AlphaFoldDB" id="W1YQ54"/>